<evidence type="ECO:0000313" key="7">
    <source>
        <dbReference type="EMBL" id="TFE90565.1"/>
    </source>
</evidence>
<protein>
    <submittedName>
        <fullName evidence="7">Anion permease</fullName>
    </submittedName>
</protein>
<keyword evidence="5 6" id="KW-0472">Membrane</keyword>
<dbReference type="Pfam" id="PF01384">
    <property type="entry name" value="PHO4"/>
    <property type="match status" value="1"/>
</dbReference>
<keyword evidence="8" id="KW-1185">Reference proteome</keyword>
<dbReference type="RefSeq" id="WP_134750244.1">
    <property type="nucleotide sequence ID" value="NZ_MYFO02000008.1"/>
</dbReference>
<name>A0A4Y8Q878_9BACL</name>
<feature type="transmembrane region" description="Helical" evidence="6">
    <location>
        <begin position="43"/>
        <end position="65"/>
    </location>
</feature>
<gene>
    <name evidence="7" type="ORF">B5M42_04675</name>
</gene>
<dbReference type="Proteomes" id="UP000298246">
    <property type="component" value="Unassembled WGS sequence"/>
</dbReference>
<organism evidence="7 8">
    <name type="scientific">Paenibacillus athensensis</name>
    <dbReference type="NCBI Taxonomy" id="1967502"/>
    <lineage>
        <taxon>Bacteria</taxon>
        <taxon>Bacillati</taxon>
        <taxon>Bacillota</taxon>
        <taxon>Bacilli</taxon>
        <taxon>Bacillales</taxon>
        <taxon>Paenibacillaceae</taxon>
        <taxon>Paenibacillus</taxon>
    </lineage>
</organism>
<keyword evidence="4 6" id="KW-1133">Transmembrane helix</keyword>
<dbReference type="PANTHER" id="PTHR11101:SF80">
    <property type="entry name" value="PHOSPHATE TRANSPORTER"/>
    <property type="match status" value="1"/>
</dbReference>
<accession>A0A4Y8Q878</accession>
<dbReference type="GO" id="GO:0016020">
    <property type="term" value="C:membrane"/>
    <property type="evidence" value="ECO:0007669"/>
    <property type="project" value="UniProtKB-SubCell"/>
</dbReference>
<evidence type="ECO:0000256" key="3">
    <source>
        <dbReference type="ARBA" id="ARBA00022692"/>
    </source>
</evidence>
<dbReference type="OrthoDB" id="9779554at2"/>
<evidence type="ECO:0000256" key="6">
    <source>
        <dbReference type="SAM" id="Phobius"/>
    </source>
</evidence>
<feature type="transmembrane region" description="Helical" evidence="6">
    <location>
        <begin position="173"/>
        <end position="190"/>
    </location>
</feature>
<evidence type="ECO:0000256" key="4">
    <source>
        <dbReference type="ARBA" id="ARBA00022989"/>
    </source>
</evidence>
<dbReference type="InterPro" id="IPR001204">
    <property type="entry name" value="Phos_transporter"/>
</dbReference>
<keyword evidence="2" id="KW-0813">Transport</keyword>
<feature type="transmembrane region" description="Helical" evidence="6">
    <location>
        <begin position="77"/>
        <end position="99"/>
    </location>
</feature>
<keyword evidence="3 6" id="KW-0812">Transmembrane</keyword>
<comment type="caution">
    <text evidence="7">The sequence shown here is derived from an EMBL/GenBank/DDBJ whole genome shotgun (WGS) entry which is preliminary data.</text>
</comment>
<reference evidence="7 8" key="1">
    <citation type="submission" date="2017-03" db="EMBL/GenBank/DDBJ databases">
        <title>Isolation of Levoglucosan Utilizing Bacteria.</title>
        <authorList>
            <person name="Arya A.S."/>
        </authorList>
    </citation>
    <scope>NUCLEOTIDE SEQUENCE [LARGE SCALE GENOMIC DNA]</scope>
    <source>
        <strain evidence="7 8">MEC069</strain>
    </source>
</reference>
<dbReference type="PANTHER" id="PTHR11101">
    <property type="entry name" value="PHOSPHATE TRANSPORTER"/>
    <property type="match status" value="1"/>
</dbReference>
<proteinExistence type="predicted"/>
<dbReference type="GO" id="GO:0035435">
    <property type="term" value="P:phosphate ion transmembrane transport"/>
    <property type="evidence" value="ECO:0007669"/>
    <property type="project" value="TreeGrafter"/>
</dbReference>
<dbReference type="GO" id="GO:0005315">
    <property type="term" value="F:phosphate transmembrane transporter activity"/>
    <property type="evidence" value="ECO:0007669"/>
    <property type="project" value="InterPro"/>
</dbReference>
<evidence type="ECO:0000256" key="2">
    <source>
        <dbReference type="ARBA" id="ARBA00022448"/>
    </source>
</evidence>
<feature type="transmembrane region" description="Helical" evidence="6">
    <location>
        <begin position="218"/>
        <end position="240"/>
    </location>
</feature>
<comment type="subcellular location">
    <subcellularLocation>
        <location evidence="1">Membrane</location>
        <topology evidence="1">Multi-pass membrane protein</topology>
    </subcellularLocation>
</comment>
<dbReference type="AlphaFoldDB" id="A0A4Y8Q878"/>
<evidence type="ECO:0000256" key="1">
    <source>
        <dbReference type="ARBA" id="ARBA00004141"/>
    </source>
</evidence>
<feature type="transmembrane region" description="Helical" evidence="6">
    <location>
        <begin position="133"/>
        <end position="161"/>
    </location>
</feature>
<evidence type="ECO:0000256" key="5">
    <source>
        <dbReference type="ARBA" id="ARBA00023136"/>
    </source>
</evidence>
<sequence>MLTLLFVIVALALLFDFINGFHDTANAIATSISTRALPPRIAVLMAAVLNFIGAIVSSGVAKTVGGKVANPATIPHGVEIVIAALLSAIIWNLVTWYYAIPSSSSHTLLGSLAGAVIAGAGFDSVNWSGFTQIILILVLSPIVAFAAGYLIMAIIKYIVIWKGNTSRSKLNRVFRILQVVSAVLLSFSHGGNDAQKAMGIIVFGLVAANKQVGLDVPLWVKVAAAIAMGLGTSIGGWRIIKTISRKIIKIEPINGFASDLTSSIVIQTSTHFGMPLSTTHVISSSIIGTGSVMRFHEVKWATVGRMIVTWIITIPISIVLAYLIFSLLFKLLFPV</sequence>
<dbReference type="EMBL" id="MYFO01000004">
    <property type="protein sequence ID" value="TFE90565.1"/>
    <property type="molecule type" value="Genomic_DNA"/>
</dbReference>
<evidence type="ECO:0000313" key="8">
    <source>
        <dbReference type="Proteomes" id="UP000298246"/>
    </source>
</evidence>
<feature type="transmembrane region" description="Helical" evidence="6">
    <location>
        <begin position="307"/>
        <end position="329"/>
    </location>
</feature>